<protein>
    <submittedName>
        <fullName evidence="1">Putative secreted peptide</fullName>
    </submittedName>
</protein>
<proteinExistence type="predicted"/>
<dbReference type="EMBL" id="GGFM01010108">
    <property type="protein sequence ID" value="MBW30859.1"/>
    <property type="molecule type" value="Transcribed_RNA"/>
</dbReference>
<dbReference type="AlphaFoldDB" id="A0A2M3ZQQ2"/>
<evidence type="ECO:0000313" key="1">
    <source>
        <dbReference type="EMBL" id="MBW30859.1"/>
    </source>
</evidence>
<reference evidence="1" key="1">
    <citation type="submission" date="2018-01" db="EMBL/GenBank/DDBJ databases">
        <title>An insight into the sialome of Amazonian anophelines.</title>
        <authorList>
            <person name="Ribeiro J.M."/>
            <person name="Scarpassa V."/>
            <person name="Calvo E."/>
        </authorList>
    </citation>
    <scope>NUCLEOTIDE SEQUENCE</scope>
    <source>
        <tissue evidence="1">Salivary glands</tissue>
    </source>
</reference>
<sequence length="103" mass="11248">MYPPFIMLFRAGTGVTTGDGVMVVWGESTVLRIEFNGYLAPPGERGSWCATYSACYAGQLIRTLKIILFRSLNPGMMKDGGTGLHRYTGRSRVLVVSVVGKEL</sequence>
<organism evidence="1">
    <name type="scientific">Anopheles braziliensis</name>
    <dbReference type="NCBI Taxonomy" id="58242"/>
    <lineage>
        <taxon>Eukaryota</taxon>
        <taxon>Metazoa</taxon>
        <taxon>Ecdysozoa</taxon>
        <taxon>Arthropoda</taxon>
        <taxon>Hexapoda</taxon>
        <taxon>Insecta</taxon>
        <taxon>Pterygota</taxon>
        <taxon>Neoptera</taxon>
        <taxon>Endopterygota</taxon>
        <taxon>Diptera</taxon>
        <taxon>Nematocera</taxon>
        <taxon>Culicoidea</taxon>
        <taxon>Culicidae</taxon>
        <taxon>Anophelinae</taxon>
        <taxon>Anopheles</taxon>
    </lineage>
</organism>
<name>A0A2M3ZQQ2_9DIPT</name>
<accession>A0A2M3ZQQ2</accession>